<proteinExistence type="predicted"/>
<evidence type="ECO:0000256" key="1">
    <source>
        <dbReference type="ARBA" id="ARBA00022723"/>
    </source>
</evidence>
<evidence type="ECO:0000313" key="7">
    <source>
        <dbReference type="Proteomes" id="UP000037035"/>
    </source>
</evidence>
<dbReference type="GO" id="GO:0061630">
    <property type="term" value="F:ubiquitin protein ligase activity"/>
    <property type="evidence" value="ECO:0007669"/>
    <property type="project" value="TreeGrafter"/>
</dbReference>
<dbReference type="SMART" id="SM00184">
    <property type="entry name" value="RING"/>
    <property type="match status" value="1"/>
</dbReference>
<dbReference type="STRING" id="27349.A0A0L6V7X7"/>
<evidence type="ECO:0000259" key="5">
    <source>
        <dbReference type="PROSITE" id="PS50089"/>
    </source>
</evidence>
<keyword evidence="3" id="KW-0862">Zinc</keyword>
<sequence length="203" mass="22762">REGIPDGQLQPTPPWEQVLQPLNPEFEALFQTFADRVRRLTENFDENADPPSPTPEELNALWDEFVQVRTAAATLDALTHLHLTRYFDDAHDELQRIEDILTARLASAGILDSLTCTNVKFLSPDAPRCCICMEGYAACGNFVVLPCHDSHHFHRACIKRWLDELIPEPLSCPICRRDVHSAGSPVEADFPGDYDSPDENAAP</sequence>
<dbReference type="AlphaFoldDB" id="A0A0L6V7X7"/>
<dbReference type="Pfam" id="PF13639">
    <property type="entry name" value="zf-RING_2"/>
    <property type="match status" value="1"/>
</dbReference>
<evidence type="ECO:0000256" key="4">
    <source>
        <dbReference type="PROSITE-ProRule" id="PRU00175"/>
    </source>
</evidence>
<dbReference type="InterPro" id="IPR051834">
    <property type="entry name" value="RING_finger_E3_ligase"/>
</dbReference>
<dbReference type="VEuPathDB" id="FungiDB:VP01_2293g1"/>
<keyword evidence="7" id="KW-1185">Reference proteome</keyword>
<keyword evidence="2 4" id="KW-0863">Zinc-finger</keyword>
<dbReference type="GO" id="GO:0008270">
    <property type="term" value="F:zinc ion binding"/>
    <property type="evidence" value="ECO:0007669"/>
    <property type="project" value="UniProtKB-KW"/>
</dbReference>
<dbReference type="Gene3D" id="3.30.40.10">
    <property type="entry name" value="Zinc/RING finger domain, C3HC4 (zinc finger)"/>
    <property type="match status" value="1"/>
</dbReference>
<evidence type="ECO:0000256" key="3">
    <source>
        <dbReference type="ARBA" id="ARBA00022833"/>
    </source>
</evidence>
<accession>A0A0L6V7X7</accession>
<dbReference type="InterPro" id="IPR001841">
    <property type="entry name" value="Znf_RING"/>
</dbReference>
<organism evidence="6 7">
    <name type="scientific">Puccinia sorghi</name>
    <dbReference type="NCBI Taxonomy" id="27349"/>
    <lineage>
        <taxon>Eukaryota</taxon>
        <taxon>Fungi</taxon>
        <taxon>Dikarya</taxon>
        <taxon>Basidiomycota</taxon>
        <taxon>Pucciniomycotina</taxon>
        <taxon>Pucciniomycetes</taxon>
        <taxon>Pucciniales</taxon>
        <taxon>Pucciniaceae</taxon>
        <taxon>Puccinia</taxon>
    </lineage>
</organism>
<reference evidence="6 7" key="1">
    <citation type="submission" date="2015-08" db="EMBL/GenBank/DDBJ databases">
        <title>Next Generation Sequencing and Analysis of the Genome of Puccinia sorghi L Schw, the Causal Agent of Maize Common Rust.</title>
        <authorList>
            <person name="Rochi L."/>
            <person name="Burguener G."/>
            <person name="Darino M."/>
            <person name="Turjanski A."/>
            <person name="Kreff E."/>
            <person name="Dieguez M.J."/>
            <person name="Sacco F."/>
        </authorList>
    </citation>
    <scope>NUCLEOTIDE SEQUENCE [LARGE SCALE GENOMIC DNA]</scope>
    <source>
        <strain evidence="6 7">RO10H11247</strain>
    </source>
</reference>
<protein>
    <recommendedName>
        <fullName evidence="5">RING-type domain-containing protein</fullName>
    </recommendedName>
</protein>
<dbReference type="Proteomes" id="UP000037035">
    <property type="component" value="Unassembled WGS sequence"/>
</dbReference>
<feature type="non-terminal residue" evidence="6">
    <location>
        <position position="1"/>
    </location>
</feature>
<dbReference type="SUPFAM" id="SSF57850">
    <property type="entry name" value="RING/U-box"/>
    <property type="match status" value="1"/>
</dbReference>
<evidence type="ECO:0000256" key="2">
    <source>
        <dbReference type="ARBA" id="ARBA00022771"/>
    </source>
</evidence>
<dbReference type="InterPro" id="IPR013083">
    <property type="entry name" value="Znf_RING/FYVE/PHD"/>
</dbReference>
<feature type="domain" description="RING-type" evidence="5">
    <location>
        <begin position="129"/>
        <end position="176"/>
    </location>
</feature>
<dbReference type="PROSITE" id="PS50089">
    <property type="entry name" value="ZF_RING_2"/>
    <property type="match status" value="1"/>
</dbReference>
<dbReference type="PANTHER" id="PTHR45931:SF3">
    <property type="entry name" value="RING ZINC FINGER-CONTAINING PROTEIN"/>
    <property type="match status" value="1"/>
</dbReference>
<name>A0A0L6V7X7_9BASI</name>
<comment type="caution">
    <text evidence="6">The sequence shown here is derived from an EMBL/GenBank/DDBJ whole genome shotgun (WGS) entry which is preliminary data.</text>
</comment>
<dbReference type="EMBL" id="LAVV01007162">
    <property type="protein sequence ID" value="KNZ56891.1"/>
    <property type="molecule type" value="Genomic_DNA"/>
</dbReference>
<dbReference type="GO" id="GO:0005634">
    <property type="term" value="C:nucleus"/>
    <property type="evidence" value="ECO:0007669"/>
    <property type="project" value="TreeGrafter"/>
</dbReference>
<dbReference type="OrthoDB" id="2495271at2759"/>
<keyword evidence="1" id="KW-0479">Metal-binding</keyword>
<evidence type="ECO:0000313" key="6">
    <source>
        <dbReference type="EMBL" id="KNZ56891.1"/>
    </source>
</evidence>
<dbReference type="PANTHER" id="PTHR45931">
    <property type="entry name" value="SI:CH211-59O9.10"/>
    <property type="match status" value="1"/>
</dbReference>
<dbReference type="GO" id="GO:0006511">
    <property type="term" value="P:ubiquitin-dependent protein catabolic process"/>
    <property type="evidence" value="ECO:0007669"/>
    <property type="project" value="TreeGrafter"/>
</dbReference>
<gene>
    <name evidence="6" type="ORF">VP01_2293g1</name>
</gene>